<keyword evidence="2" id="KW-0539">Nucleus</keyword>
<evidence type="ECO:0000256" key="2">
    <source>
        <dbReference type="PROSITE-ProRule" id="PRU00320"/>
    </source>
</evidence>
<keyword evidence="2" id="KW-0238">DNA-binding</keyword>
<evidence type="ECO:0000313" key="4">
    <source>
        <dbReference type="EMBL" id="KAB0791909.1"/>
    </source>
</evidence>
<organism evidence="4 5">
    <name type="scientific">Photinus pyralis</name>
    <name type="common">Common eastern firefly</name>
    <name type="synonym">Lampyris pyralis</name>
    <dbReference type="NCBI Taxonomy" id="7054"/>
    <lineage>
        <taxon>Eukaryota</taxon>
        <taxon>Metazoa</taxon>
        <taxon>Ecdysozoa</taxon>
        <taxon>Arthropoda</taxon>
        <taxon>Hexapoda</taxon>
        <taxon>Insecta</taxon>
        <taxon>Pterygota</taxon>
        <taxon>Neoptera</taxon>
        <taxon>Endopterygota</taxon>
        <taxon>Coleoptera</taxon>
        <taxon>Polyphaga</taxon>
        <taxon>Elateriformia</taxon>
        <taxon>Elateroidea</taxon>
        <taxon>Lampyridae</taxon>
        <taxon>Lampyrinae</taxon>
        <taxon>Photinus</taxon>
    </lineage>
</organism>
<feature type="DNA-binding region" description="H-T-H motif" evidence="2">
    <location>
        <begin position="115"/>
        <end position="135"/>
    </location>
</feature>
<feature type="domain" description="HTH psq-type" evidence="3">
    <location>
        <begin position="87"/>
        <end position="139"/>
    </location>
</feature>
<evidence type="ECO:0000313" key="5">
    <source>
        <dbReference type="Proteomes" id="UP000327044"/>
    </source>
</evidence>
<dbReference type="PROSITE" id="PS50960">
    <property type="entry name" value="HTH_PSQ"/>
    <property type="match status" value="1"/>
</dbReference>
<name>A0A5N4A3R5_PHOPY</name>
<protein>
    <recommendedName>
        <fullName evidence="3">HTH psq-type domain-containing protein</fullName>
    </recommendedName>
</protein>
<dbReference type="GO" id="GO:0005634">
    <property type="term" value="C:nucleus"/>
    <property type="evidence" value="ECO:0007669"/>
    <property type="project" value="UniProtKB-SubCell"/>
</dbReference>
<gene>
    <name evidence="4" type="ORF">PPYR_03709</name>
</gene>
<dbReference type="Pfam" id="PF05225">
    <property type="entry name" value="HTH_psq"/>
    <property type="match status" value="1"/>
</dbReference>
<dbReference type="SUPFAM" id="SSF46689">
    <property type="entry name" value="Homeodomain-like"/>
    <property type="match status" value="1"/>
</dbReference>
<dbReference type="EMBL" id="VVIM01000011">
    <property type="protein sequence ID" value="KAB0791909.1"/>
    <property type="molecule type" value="Genomic_DNA"/>
</dbReference>
<comment type="caution">
    <text evidence="4">The sequence shown here is derived from an EMBL/GenBank/DDBJ whole genome shotgun (WGS) entry which is preliminary data.</text>
</comment>
<dbReference type="InterPro" id="IPR007889">
    <property type="entry name" value="HTH_Psq"/>
</dbReference>
<dbReference type="AlphaFoldDB" id="A0A5N4A3R5"/>
<dbReference type="Gene3D" id="1.10.10.60">
    <property type="entry name" value="Homeodomain-like"/>
    <property type="match status" value="1"/>
</dbReference>
<dbReference type="InterPro" id="IPR009057">
    <property type="entry name" value="Homeodomain-like_sf"/>
</dbReference>
<keyword evidence="5" id="KW-1185">Reference proteome</keyword>
<evidence type="ECO:0000259" key="3">
    <source>
        <dbReference type="PROSITE" id="PS50960"/>
    </source>
</evidence>
<dbReference type="Proteomes" id="UP000327044">
    <property type="component" value="Unassembled WGS sequence"/>
</dbReference>
<proteinExistence type="predicted"/>
<dbReference type="GO" id="GO:0003677">
    <property type="term" value="F:DNA binding"/>
    <property type="evidence" value="ECO:0007669"/>
    <property type="project" value="UniProtKB-UniRule"/>
</dbReference>
<comment type="subcellular location">
    <subcellularLocation>
        <location evidence="1 2">Nucleus</location>
    </subcellularLocation>
</comment>
<sequence length="200" mass="23033">MASSTLNGFKHFPRAWCFVFSITVNSDNLGHPGNLGQTCAFAEVEYSSPWFLDQLFHWQLILRYNVSAFANRALATMPGSHNTKRRKVGARTYRNFSNEQLEKAIDEVKSGKLSIRNASEKFSIPKSTIARKVKQKNMNDPGHPTALTQKDENIIVEKIIQAGKWGFPFSRLDIQRIVKSERPLQVCWKLEDFFCFIRKY</sequence>
<accession>A0A5N4A3R5</accession>
<dbReference type="InParanoid" id="A0A5N4A3R5"/>
<evidence type="ECO:0000256" key="1">
    <source>
        <dbReference type="ARBA" id="ARBA00004123"/>
    </source>
</evidence>
<reference evidence="4 5" key="1">
    <citation type="journal article" date="2018" name="Elife">
        <title>Firefly genomes illuminate parallel origins of bioluminescence in beetles.</title>
        <authorList>
            <person name="Fallon T.R."/>
            <person name="Lower S.E."/>
            <person name="Chang C.H."/>
            <person name="Bessho-Uehara M."/>
            <person name="Martin G.J."/>
            <person name="Bewick A.J."/>
            <person name="Behringer M."/>
            <person name="Debat H.J."/>
            <person name="Wong I."/>
            <person name="Day J.C."/>
            <person name="Suvorov A."/>
            <person name="Silva C.J."/>
            <person name="Stanger-Hall K.F."/>
            <person name="Hall D.W."/>
            <person name="Schmitz R.J."/>
            <person name="Nelson D.R."/>
            <person name="Lewis S.M."/>
            <person name="Shigenobu S."/>
            <person name="Bybee S.M."/>
            <person name="Larracuente A.M."/>
            <person name="Oba Y."/>
            <person name="Weng J.K."/>
        </authorList>
    </citation>
    <scope>NUCLEOTIDE SEQUENCE [LARGE SCALE GENOMIC DNA]</scope>
    <source>
        <strain evidence="4">1611_PpyrPB1</strain>
        <tissue evidence="4">Whole body</tissue>
    </source>
</reference>